<dbReference type="Pfam" id="PF07715">
    <property type="entry name" value="Plug"/>
    <property type="match status" value="1"/>
</dbReference>
<evidence type="ECO:0000259" key="11">
    <source>
        <dbReference type="Pfam" id="PF14905"/>
    </source>
</evidence>
<feature type="signal peptide" evidence="9">
    <location>
        <begin position="1"/>
        <end position="19"/>
    </location>
</feature>
<protein>
    <submittedName>
        <fullName evidence="12">TonB-dependent receptor</fullName>
    </submittedName>
</protein>
<dbReference type="PANTHER" id="PTHR40980">
    <property type="entry name" value="PLUG DOMAIN-CONTAINING PROTEIN"/>
    <property type="match status" value="1"/>
</dbReference>
<name>A0A4D7K052_9BACT</name>
<evidence type="ECO:0000313" key="13">
    <source>
        <dbReference type="Proteomes" id="UP000298616"/>
    </source>
</evidence>
<feature type="chain" id="PRO_5020291610" evidence="9">
    <location>
        <begin position="20"/>
        <end position="808"/>
    </location>
</feature>
<dbReference type="KEGG" id="fpf:DCC35_17190"/>
<dbReference type="InterPro" id="IPR036942">
    <property type="entry name" value="Beta-barrel_TonB_sf"/>
</dbReference>
<dbReference type="InterPro" id="IPR039426">
    <property type="entry name" value="TonB-dep_rcpt-like"/>
</dbReference>
<dbReference type="Proteomes" id="UP000298616">
    <property type="component" value="Chromosome"/>
</dbReference>
<dbReference type="AlphaFoldDB" id="A0A4D7K052"/>
<dbReference type="InterPro" id="IPR012910">
    <property type="entry name" value="Plug_dom"/>
</dbReference>
<dbReference type="InterPro" id="IPR041700">
    <property type="entry name" value="OMP_b-brl_3"/>
</dbReference>
<dbReference type="GO" id="GO:0009279">
    <property type="term" value="C:cell outer membrane"/>
    <property type="evidence" value="ECO:0007669"/>
    <property type="project" value="UniProtKB-SubCell"/>
</dbReference>
<comment type="similarity">
    <text evidence="7">Belongs to the TonB-dependent receptor family.</text>
</comment>
<accession>A0A4D7K052</accession>
<dbReference type="Pfam" id="PF13715">
    <property type="entry name" value="CarbopepD_reg_2"/>
    <property type="match status" value="1"/>
</dbReference>
<feature type="compositionally biased region" description="Gly residues" evidence="8">
    <location>
        <begin position="798"/>
        <end position="808"/>
    </location>
</feature>
<evidence type="ECO:0000256" key="1">
    <source>
        <dbReference type="ARBA" id="ARBA00004571"/>
    </source>
</evidence>
<evidence type="ECO:0000256" key="4">
    <source>
        <dbReference type="ARBA" id="ARBA00022692"/>
    </source>
</evidence>
<dbReference type="RefSeq" id="WP_137091936.1">
    <property type="nucleotide sequence ID" value="NZ_CP028923.1"/>
</dbReference>
<dbReference type="Gene3D" id="2.60.40.1120">
    <property type="entry name" value="Carboxypeptidase-like, regulatory domain"/>
    <property type="match status" value="1"/>
</dbReference>
<keyword evidence="12" id="KW-0675">Receptor</keyword>
<keyword evidence="5 7" id="KW-0472">Membrane</keyword>
<evidence type="ECO:0000256" key="8">
    <source>
        <dbReference type="SAM" id="MobiDB-lite"/>
    </source>
</evidence>
<evidence type="ECO:0000256" key="5">
    <source>
        <dbReference type="ARBA" id="ARBA00023136"/>
    </source>
</evidence>
<keyword evidence="6 7" id="KW-0998">Cell outer membrane</keyword>
<reference evidence="12 13" key="1">
    <citation type="submission" date="2018-04" db="EMBL/GenBank/DDBJ databases">
        <title>Complete genome uncultured novel isolate.</title>
        <authorList>
            <person name="Merlino G."/>
        </authorList>
    </citation>
    <scope>NUCLEOTIDE SEQUENCE [LARGE SCALE GENOMIC DNA]</scope>
    <source>
        <strain evidence="13">R1DC9</strain>
    </source>
</reference>
<evidence type="ECO:0000256" key="7">
    <source>
        <dbReference type="PROSITE-ProRule" id="PRU01360"/>
    </source>
</evidence>
<evidence type="ECO:0000256" key="3">
    <source>
        <dbReference type="ARBA" id="ARBA00022452"/>
    </source>
</evidence>
<keyword evidence="3 7" id="KW-1134">Transmembrane beta strand</keyword>
<keyword evidence="4 7" id="KW-0812">Transmembrane</keyword>
<dbReference type="Gene3D" id="2.40.170.20">
    <property type="entry name" value="TonB-dependent receptor, beta-barrel domain"/>
    <property type="match status" value="1"/>
</dbReference>
<dbReference type="InterPro" id="IPR008969">
    <property type="entry name" value="CarboxyPept-like_regulatory"/>
</dbReference>
<dbReference type="Gene3D" id="2.170.130.10">
    <property type="entry name" value="TonB-dependent receptor, plug domain"/>
    <property type="match status" value="1"/>
</dbReference>
<keyword evidence="2 7" id="KW-0813">Transport</keyword>
<evidence type="ECO:0000256" key="6">
    <source>
        <dbReference type="ARBA" id="ARBA00023237"/>
    </source>
</evidence>
<dbReference type="SUPFAM" id="SSF49464">
    <property type="entry name" value="Carboxypeptidase regulatory domain-like"/>
    <property type="match status" value="1"/>
</dbReference>
<gene>
    <name evidence="12" type="ORF">DCC35_17190</name>
</gene>
<dbReference type="PROSITE" id="PS52016">
    <property type="entry name" value="TONB_DEPENDENT_REC_3"/>
    <property type="match status" value="1"/>
</dbReference>
<keyword evidence="9" id="KW-0732">Signal</keyword>
<evidence type="ECO:0000256" key="9">
    <source>
        <dbReference type="SAM" id="SignalP"/>
    </source>
</evidence>
<dbReference type="OrthoDB" id="905812at2"/>
<evidence type="ECO:0000313" key="12">
    <source>
        <dbReference type="EMBL" id="QCK16345.1"/>
    </source>
</evidence>
<evidence type="ECO:0000259" key="10">
    <source>
        <dbReference type="Pfam" id="PF07715"/>
    </source>
</evidence>
<keyword evidence="13" id="KW-1185">Reference proteome</keyword>
<dbReference type="PANTHER" id="PTHR40980:SF3">
    <property type="entry name" value="TONB-DEPENDENT RECEPTOR-LIKE BETA-BARREL DOMAIN-CONTAINING PROTEIN"/>
    <property type="match status" value="1"/>
</dbReference>
<dbReference type="SUPFAM" id="SSF56935">
    <property type="entry name" value="Porins"/>
    <property type="match status" value="1"/>
</dbReference>
<evidence type="ECO:0000256" key="2">
    <source>
        <dbReference type="ARBA" id="ARBA00022448"/>
    </source>
</evidence>
<feature type="domain" description="TonB-dependent receptor plug" evidence="10">
    <location>
        <begin position="142"/>
        <end position="222"/>
    </location>
</feature>
<feature type="region of interest" description="Disordered" evidence="8">
    <location>
        <begin position="789"/>
        <end position="808"/>
    </location>
</feature>
<dbReference type="InterPro" id="IPR037066">
    <property type="entry name" value="Plug_dom_sf"/>
</dbReference>
<feature type="domain" description="Outer membrane protein beta-barrel" evidence="11">
    <location>
        <begin position="376"/>
        <end position="784"/>
    </location>
</feature>
<comment type="subcellular location">
    <subcellularLocation>
        <location evidence="1 7">Cell outer membrane</location>
        <topology evidence="1 7">Multi-pass membrane protein</topology>
    </subcellularLocation>
</comment>
<dbReference type="Pfam" id="PF14905">
    <property type="entry name" value="OMP_b-brl_3"/>
    <property type="match status" value="1"/>
</dbReference>
<sequence>MMRQIALIFLSFLALSSYGQMSKAIVTGTVIDAETGKPVEFASVGLINPTDSALVTGNITNTEGKFEIPVTKGRYLVMVQFISYKNSYAGPYDVSGKTNVGTIKISPESTTLDEVVVAGEKTQVEVKLDKRVYNIGKDLSNTAATASDVLDRLPSITVDVDGNVSLRGGQGVRILIDGKPSGLLGIGGGAQGLQQLSGEMIERVEVVTNPSARYDAEGTSGIINIILKKDKRKGINGSIQMNTGYPHNHGVSANLNFRRKWYNLFLNYGISYRKSPGGGLETQYYDFGNESSILQRDRNYTRWGLNQSFRMGSEFFLNDKNTITVSGLYRIGDDGNEFVIDIDSLSESGDLLNQRQRVQEESEDEGNYQFSINYKRTFDKKGQELSADLQYENSGEVEAADIFGYDIENGNRIPTTFQKSENDEAETEWFGQINYKHPIGEKGNFETGYRGQVRTIQNDYTVFNEGENGELVVDPDFTNDFYYRENVQALYAQFGNESGKWSYQGGLRLEYTDILTELRITGEENPRDYLNLFPSVFLTYNITEKQSLQANYSRRIQRPRFWYLNPFFTIADDQNIRAGNPNLNPEFTDSYEFGFLNEFDKGSLYTAVYYRQTQDVIFRARYRIDSINYSIPSNLGVGRNLGVEINYNMDFTKWWNMNLSLNGFYNETEGTFQQGTFEEQEFYVETMSFNARMSNRFKIGDKIDMQLNSRYIAPQDQAQGRRQSMFVMDFAISRDIFKNKGTLTLNVSDVFNSRKWRSETEFANLYSESTFQWRPRQFTLSLTYRINQKKRPQRGRGNYEGGGDMGDF</sequence>
<dbReference type="EMBL" id="CP028923">
    <property type="protein sequence ID" value="QCK16345.1"/>
    <property type="molecule type" value="Genomic_DNA"/>
</dbReference>
<proteinExistence type="inferred from homology"/>
<organism evidence="12 13">
    <name type="scientific">Mangrovivirga cuniculi</name>
    <dbReference type="NCBI Taxonomy" id="2715131"/>
    <lineage>
        <taxon>Bacteria</taxon>
        <taxon>Pseudomonadati</taxon>
        <taxon>Bacteroidota</taxon>
        <taxon>Cytophagia</taxon>
        <taxon>Cytophagales</taxon>
        <taxon>Mangrovivirgaceae</taxon>
        <taxon>Mangrovivirga</taxon>
    </lineage>
</organism>